<name>A6TQ12_ALKMQ</name>
<evidence type="ECO:0000313" key="3">
    <source>
        <dbReference type="EMBL" id="ABR48280.1"/>
    </source>
</evidence>
<evidence type="ECO:0000256" key="1">
    <source>
        <dbReference type="SAM" id="Phobius"/>
    </source>
</evidence>
<organism evidence="3 4">
    <name type="scientific">Alkaliphilus metalliredigens (strain QYMF)</name>
    <dbReference type="NCBI Taxonomy" id="293826"/>
    <lineage>
        <taxon>Bacteria</taxon>
        <taxon>Bacillati</taxon>
        <taxon>Bacillota</taxon>
        <taxon>Clostridia</taxon>
        <taxon>Peptostreptococcales</taxon>
        <taxon>Natronincolaceae</taxon>
        <taxon>Alkaliphilus</taxon>
    </lineage>
</organism>
<dbReference type="InterPro" id="IPR003675">
    <property type="entry name" value="Rce1/LyrA-like_dom"/>
</dbReference>
<feature type="transmembrane region" description="Helical" evidence="1">
    <location>
        <begin position="98"/>
        <end position="125"/>
    </location>
</feature>
<dbReference type="Proteomes" id="UP000001572">
    <property type="component" value="Chromosome"/>
</dbReference>
<evidence type="ECO:0000313" key="4">
    <source>
        <dbReference type="Proteomes" id="UP000001572"/>
    </source>
</evidence>
<feature type="transmembrane region" description="Helical" evidence="1">
    <location>
        <begin position="68"/>
        <end position="86"/>
    </location>
</feature>
<reference evidence="4" key="1">
    <citation type="journal article" date="2016" name="Genome Announc.">
        <title>Complete genome sequence of Alkaliphilus metalliredigens strain QYMF, an alkaliphilic and metal-reducing bacterium isolated from borax-contaminated leachate ponds.</title>
        <authorList>
            <person name="Hwang C."/>
            <person name="Copeland A."/>
            <person name="Lucas S."/>
            <person name="Lapidus A."/>
            <person name="Barry K."/>
            <person name="Detter J.C."/>
            <person name="Glavina Del Rio T."/>
            <person name="Hammon N."/>
            <person name="Israni S."/>
            <person name="Dalin E."/>
            <person name="Tice H."/>
            <person name="Pitluck S."/>
            <person name="Chertkov O."/>
            <person name="Brettin T."/>
            <person name="Bruce D."/>
            <person name="Han C."/>
            <person name="Schmutz J."/>
            <person name="Larimer F."/>
            <person name="Land M.L."/>
            <person name="Hauser L."/>
            <person name="Kyrpides N."/>
            <person name="Mikhailova N."/>
            <person name="Ye Q."/>
            <person name="Zhou J."/>
            <person name="Richardson P."/>
            <person name="Fields M.W."/>
        </authorList>
    </citation>
    <scope>NUCLEOTIDE SEQUENCE [LARGE SCALE GENOMIC DNA]</scope>
    <source>
        <strain evidence="4">QYMF</strain>
    </source>
</reference>
<keyword evidence="1" id="KW-0472">Membrane</keyword>
<feature type="transmembrane region" description="Helical" evidence="1">
    <location>
        <begin position="167"/>
        <end position="186"/>
    </location>
</feature>
<dbReference type="Pfam" id="PF02517">
    <property type="entry name" value="Rce1-like"/>
    <property type="match status" value="1"/>
</dbReference>
<sequence>MYFLAILTIMYLTFMLVLNYKFFEFIARYNKQSSNKLKKYNLHIWCGIILVISIMNPISFYMRIPKQTIPIFEILLILLAMIPFMLKSGYKPQKDFKGITKFCIVFPIGEEILFRGIILSLATYLVGSRAIYIPIPILKGVTLQVFLSAICFGITHFQYFGFKFNNATINKVLFAFVFGLFTGNLVEINGSIIYSIIFHIIANSGATLYYLKNSNNNKVDTL</sequence>
<protein>
    <submittedName>
        <fullName evidence="3">Abortive infection protein</fullName>
    </submittedName>
</protein>
<keyword evidence="1" id="KW-1133">Transmembrane helix</keyword>
<feature type="transmembrane region" description="Helical" evidence="1">
    <location>
        <begin position="44"/>
        <end position="62"/>
    </location>
</feature>
<accession>A6TQ12</accession>
<dbReference type="EMBL" id="CP000724">
    <property type="protein sequence ID" value="ABR48280.1"/>
    <property type="molecule type" value="Genomic_DNA"/>
</dbReference>
<gene>
    <name evidence="3" type="ordered locus">Amet_2121</name>
</gene>
<keyword evidence="1" id="KW-0812">Transmembrane</keyword>
<dbReference type="KEGG" id="amt:Amet_2121"/>
<dbReference type="OrthoDB" id="4177129at2"/>
<keyword evidence="4" id="KW-1185">Reference proteome</keyword>
<proteinExistence type="predicted"/>
<dbReference type="HOGENOM" id="CLU_1313342_0_0_9"/>
<feature type="transmembrane region" description="Helical" evidence="1">
    <location>
        <begin position="6"/>
        <end position="23"/>
    </location>
</feature>
<dbReference type="GO" id="GO:0080120">
    <property type="term" value="P:CAAX-box protein maturation"/>
    <property type="evidence" value="ECO:0007669"/>
    <property type="project" value="UniProtKB-ARBA"/>
</dbReference>
<feature type="transmembrane region" description="Helical" evidence="1">
    <location>
        <begin position="131"/>
        <end position="155"/>
    </location>
</feature>
<feature type="transmembrane region" description="Helical" evidence="1">
    <location>
        <begin position="192"/>
        <end position="211"/>
    </location>
</feature>
<evidence type="ECO:0000259" key="2">
    <source>
        <dbReference type="Pfam" id="PF02517"/>
    </source>
</evidence>
<dbReference type="GO" id="GO:0004175">
    <property type="term" value="F:endopeptidase activity"/>
    <property type="evidence" value="ECO:0007669"/>
    <property type="project" value="UniProtKB-ARBA"/>
</dbReference>
<dbReference type="STRING" id="293826.Amet_2121"/>
<feature type="domain" description="CAAX prenyl protease 2/Lysostaphin resistance protein A-like" evidence="2">
    <location>
        <begin position="102"/>
        <end position="204"/>
    </location>
</feature>
<dbReference type="AlphaFoldDB" id="A6TQ12"/>
<dbReference type="eggNOG" id="COG1266">
    <property type="taxonomic scope" value="Bacteria"/>
</dbReference>
<dbReference type="RefSeq" id="WP_012063257.1">
    <property type="nucleotide sequence ID" value="NC_009633.1"/>
</dbReference>